<dbReference type="RefSeq" id="WP_074951429.1">
    <property type="nucleotide sequence ID" value="NZ_FPBV01000007.1"/>
</dbReference>
<name>A0A1I7IT17_9BACL</name>
<evidence type="ECO:0000313" key="3">
    <source>
        <dbReference type="Proteomes" id="UP000183508"/>
    </source>
</evidence>
<dbReference type="AlphaFoldDB" id="A0A1I7IT17"/>
<feature type="signal peptide" evidence="1">
    <location>
        <begin position="1"/>
        <end position="24"/>
    </location>
</feature>
<dbReference type="OrthoDB" id="2372076at2"/>
<evidence type="ECO:0000313" key="2">
    <source>
        <dbReference type="EMBL" id="SFU76038.1"/>
    </source>
</evidence>
<dbReference type="STRING" id="392015.SAMN05421543_10797"/>
<keyword evidence="3" id="KW-1185">Reference proteome</keyword>
<protein>
    <submittedName>
        <fullName evidence="2">Uncharacterized protein</fullName>
    </submittedName>
</protein>
<sequence length="336" mass="34422">MLDAHMWKRWVLALAACFGVSACGAPDLASMRPMHEKAAAEVVVVGKPPHWSDADLNPVWTTPGLVTQVARVSSGSLRHTLDQVLNQAHVGLVMVVDPDGPSEETRSEAGGHSDVRFEWVGGVPQTAPGDHVAQVVVDLTDAAYSLGWTAGQLAAFQPVATVGWVADGSAAVGKEAITAALAGLYGANTTVQLRPVMALTATDPSASPASLPKVVVTPRPLTPAEWSTLRAQGTLVLSLCPQPGLSGVAGVPAAPGAASIASDLSAYASGHWQGGVRSVRQSPFTTLDPNLVPAGVQASVSGVEMSLEAGSLNPTAAWGQLPVQLRAQWAAVVGIA</sequence>
<dbReference type="Proteomes" id="UP000183508">
    <property type="component" value="Unassembled WGS sequence"/>
</dbReference>
<keyword evidence="1" id="KW-0732">Signal</keyword>
<dbReference type="EMBL" id="FPBV01000007">
    <property type="protein sequence ID" value="SFU76038.1"/>
    <property type="molecule type" value="Genomic_DNA"/>
</dbReference>
<reference evidence="3" key="1">
    <citation type="submission" date="2016-10" db="EMBL/GenBank/DDBJ databases">
        <authorList>
            <person name="Varghese N."/>
        </authorList>
    </citation>
    <scope>NUCLEOTIDE SEQUENCE [LARGE SCALE GENOMIC DNA]</scope>
    <source>
        <strain evidence="3">DSM 17980</strain>
    </source>
</reference>
<feature type="chain" id="PRO_5038441578" evidence="1">
    <location>
        <begin position="25"/>
        <end position="336"/>
    </location>
</feature>
<organism evidence="2 3">
    <name type="scientific">Alicyclobacillus macrosporangiidus</name>
    <dbReference type="NCBI Taxonomy" id="392015"/>
    <lineage>
        <taxon>Bacteria</taxon>
        <taxon>Bacillati</taxon>
        <taxon>Bacillota</taxon>
        <taxon>Bacilli</taxon>
        <taxon>Bacillales</taxon>
        <taxon>Alicyclobacillaceae</taxon>
        <taxon>Alicyclobacillus</taxon>
    </lineage>
</organism>
<gene>
    <name evidence="2" type="ORF">SAMN05421543_10797</name>
</gene>
<accession>A0A1I7IT17</accession>
<evidence type="ECO:0000256" key="1">
    <source>
        <dbReference type="SAM" id="SignalP"/>
    </source>
</evidence>
<proteinExistence type="predicted"/>